<evidence type="ECO:0000313" key="7">
    <source>
        <dbReference type="RefSeq" id="XP_005092930.1"/>
    </source>
</evidence>
<feature type="compositionally biased region" description="Low complexity" evidence="3">
    <location>
        <begin position="270"/>
        <end position="286"/>
    </location>
</feature>
<dbReference type="GeneID" id="101849594"/>
<dbReference type="PANTHER" id="PTHR13052">
    <property type="entry name" value="NFRKB-RELATED"/>
    <property type="match status" value="1"/>
</dbReference>
<feature type="region of interest" description="Disordered" evidence="3">
    <location>
        <begin position="1"/>
        <end position="32"/>
    </location>
</feature>
<dbReference type="InterPro" id="IPR024867">
    <property type="entry name" value="NFRKB"/>
</dbReference>
<feature type="compositionally biased region" description="Polar residues" evidence="3">
    <location>
        <begin position="761"/>
        <end position="781"/>
    </location>
</feature>
<dbReference type="InterPro" id="IPR025220">
    <property type="entry name" value="NFRKB_WH_1"/>
</dbReference>
<feature type="region of interest" description="Disordered" evidence="3">
    <location>
        <begin position="718"/>
        <end position="786"/>
    </location>
</feature>
<evidence type="ECO:0000313" key="5">
    <source>
        <dbReference type="Proteomes" id="UP000694888"/>
    </source>
</evidence>
<organism evidence="5 8">
    <name type="scientific">Aplysia californica</name>
    <name type="common">California sea hare</name>
    <dbReference type="NCBI Taxonomy" id="6500"/>
    <lineage>
        <taxon>Eukaryota</taxon>
        <taxon>Metazoa</taxon>
        <taxon>Spiralia</taxon>
        <taxon>Lophotrochozoa</taxon>
        <taxon>Mollusca</taxon>
        <taxon>Gastropoda</taxon>
        <taxon>Heterobranchia</taxon>
        <taxon>Euthyneura</taxon>
        <taxon>Tectipleura</taxon>
        <taxon>Aplysiida</taxon>
        <taxon>Aplysioidea</taxon>
        <taxon>Aplysiidae</taxon>
        <taxon>Aplysia</taxon>
    </lineage>
</organism>
<dbReference type="Proteomes" id="UP000694888">
    <property type="component" value="Unplaced"/>
</dbReference>
<evidence type="ECO:0000256" key="1">
    <source>
        <dbReference type="ARBA" id="ARBA00004123"/>
    </source>
</evidence>
<feature type="region of interest" description="Disordered" evidence="3">
    <location>
        <begin position="987"/>
        <end position="1016"/>
    </location>
</feature>
<keyword evidence="2" id="KW-0539">Nucleus</keyword>
<feature type="compositionally biased region" description="Acidic residues" evidence="3">
    <location>
        <begin position="1"/>
        <end position="16"/>
    </location>
</feature>
<comment type="subcellular location">
    <subcellularLocation>
        <location evidence="1">Nucleus</location>
    </subcellularLocation>
</comment>
<dbReference type="InterPro" id="IPR038106">
    <property type="entry name" value="NFRKB_winged_sf"/>
</dbReference>
<dbReference type="RefSeq" id="XP_005092929.1">
    <property type="nucleotide sequence ID" value="XM_005092872.3"/>
</dbReference>
<dbReference type="CDD" id="cd21865">
    <property type="entry name" value="DEUBAD_NFRKB"/>
    <property type="match status" value="1"/>
</dbReference>
<feature type="domain" description="DEUBAD" evidence="4">
    <location>
        <begin position="43"/>
        <end position="159"/>
    </location>
</feature>
<dbReference type="InterPro" id="IPR044867">
    <property type="entry name" value="DEUBAD_dom"/>
</dbReference>
<evidence type="ECO:0000313" key="8">
    <source>
        <dbReference type="RefSeq" id="XP_005092931.1"/>
    </source>
</evidence>
<gene>
    <name evidence="6 7 8" type="primary">LOC101849594</name>
</gene>
<dbReference type="Pfam" id="PF25793">
    <property type="entry name" value="WHD_2nd_NFRKB"/>
    <property type="match status" value="1"/>
</dbReference>
<dbReference type="InterPro" id="IPR057748">
    <property type="entry name" value="NFRKB_WH_2"/>
</dbReference>
<sequence length="1484" mass="155712">MEESDQEMSEEVDSDNETWAGLIPGPDERTEQCTLGKSTLNLPELLLEKKHIFMSVLSVDTWEALAPEKRKHLEALLPTFPANDGDEKQETVRRLLSGENFKFGNPLEDLQKKLKEGYLHPEIARYRKQTRQFRYRDYKMRHQRFVSDLLKQLLLSRQELFEQASTLAPGEPIKYQYRPLVKKKSSHVEQNVKKKTVRILKEVREECGIPDTSSEEEDESSSPVQRSRRQLFKSLGPIPSPEPTLPSVVATFANKPPQMNGDMNSSLHHPPQATTPLGPTTPAAGQNKRPRPISPVEVTEESYRVMLKMHKRKKLLEPDLPEFDTSNVSLQDILSRCQANKKNSKAHAGDSTTGNPATMKKRLKLKAKGEKKRKLKVKESPNLLGEEDMVMPAALPSLDTSLTFPGPEEVPDEPLQKTVFGPATNFFCLLRDILSEFPDGKTATAKVEERVREWLDSNDEISNPWLALQKNWVELVASALKFLSGSEIGLRVENFVPFVDYKERAQQWKWIGVGRDGDPELAALFRHWLQHKDDICVDGLDPVQGSPPPPKAKTSFIVRPTSSDEKALFREQERLRFAAPHKAFTFMMHGYDSVVGPVKGVYDKDSGTNKAREHNLLVSDRPPFVTILTLVRDAAARLPNGEGTRGDICELLKDSQFLAPGVTETQINAVVSGALDRLHSEKDPCVKYDVTRKLWIYLHRNRTEDEFERIHQAQAAAVKAKKTVHRPKAAKATKEQAAPPPVTTAPSTAVTQAMATPPSKPTFTLSTLPSSASGKSTTQAEPASLLGKSIKTSTSLARSISLGSTGAVSGSPSPGVTLPPTVAQLRAAQAALAKSSSTVSKLPTVKQLTSGQGITTASSAVASTTSSVLTVTSVGLGVTSSLAAQLLYSSGLTPGPGVGVTRLAKPGSAPISTATTFSLVTTMNVAPNAAAGGQTRQPGVPTFSMLHSQQLLKQQQQQQAVGGAHSVLKQNAALVAAVGQTVAAASANPASATNPGSSKGSSGLSSKQTFSMTARQAPPPNVVVTKNQAAVVSSKALPGLKQASLILSQDGMASLTPATSSTGASNVPGKLVALTSVPGSGPGEGTVMAQIVQHAAAAQMGNTRGAAQTIKLQGGSLVQPVLGGKPIQIGGKPFAQAKGLVQLAGKGGQPLGLIRTPQGPLSAINLIPQPLVSSTTVSAVSAAGKAATVVAVGNPAAGVVLTPSASTVGQTASGSVAIATATSNSTPSTATLVATSKGATPTRVLSQSHAGIVVTQLAQGNIALRSAAPGGSQAKVIPAGQAGLLPTQFILQHAPAATPSSQASAGQAPLIVSNASGAKGAQNLQVMRTVLSQQGALKPGQATILISQPALPQAVSTAGGLTAAQVVQTGAKTSGRGSPKGKGQPVYARIITPPPGMKLTGMAQVPGSGTAVSGVNVIQTMGKLLGTSPGLATHSLPSLPMVSLAVPSGVINPGSTASGSVQGSKVEVAAVVSEGVKPDGSRDS</sequence>
<accession>A0ABM0JG57</accession>
<dbReference type="RefSeq" id="XP_005092930.1">
    <property type="nucleotide sequence ID" value="XM_005092873.3"/>
</dbReference>
<evidence type="ECO:0000259" key="4">
    <source>
        <dbReference type="PROSITE" id="PS51916"/>
    </source>
</evidence>
<feature type="region of interest" description="Disordered" evidence="3">
    <location>
        <begin position="208"/>
        <end position="296"/>
    </location>
</feature>
<dbReference type="PROSITE" id="PS51916">
    <property type="entry name" value="DEUBAD"/>
    <property type="match status" value="1"/>
</dbReference>
<dbReference type="Gene3D" id="1.10.10.2430">
    <property type="entry name" value="NFRKB winged helix-like domain"/>
    <property type="match status" value="1"/>
</dbReference>
<dbReference type="PANTHER" id="PTHR13052:SF3">
    <property type="entry name" value="NUCLEAR FACTOR RELATED TO KAPPA-B-BINDING PROTEIN"/>
    <property type="match status" value="1"/>
</dbReference>
<reference evidence="6 7" key="1">
    <citation type="submission" date="2025-05" db="UniProtKB">
        <authorList>
            <consortium name="RefSeq"/>
        </authorList>
    </citation>
    <scope>IDENTIFICATION</scope>
</reference>
<feature type="compositionally biased region" description="Basic residues" evidence="3">
    <location>
        <begin position="719"/>
        <end position="731"/>
    </location>
</feature>
<proteinExistence type="predicted"/>
<dbReference type="Pfam" id="PF14465">
    <property type="entry name" value="WHD_1st_NFRKB"/>
    <property type="match status" value="1"/>
</dbReference>
<evidence type="ECO:0000313" key="6">
    <source>
        <dbReference type="RefSeq" id="XP_005092929.1"/>
    </source>
</evidence>
<evidence type="ECO:0000256" key="2">
    <source>
        <dbReference type="ARBA" id="ARBA00023242"/>
    </source>
</evidence>
<name>A0ABM0JG57_APLCA</name>
<dbReference type="RefSeq" id="XP_005092931.1">
    <property type="nucleotide sequence ID" value="XM_005092874.3"/>
</dbReference>
<feature type="compositionally biased region" description="Low complexity" evidence="3">
    <location>
        <begin position="987"/>
        <end position="1007"/>
    </location>
</feature>
<keyword evidence="5" id="KW-1185">Reference proteome</keyword>
<protein>
    <submittedName>
        <fullName evidence="6 7">Nuclear factor related to kappa-B-binding protein</fullName>
    </submittedName>
</protein>
<evidence type="ECO:0000256" key="3">
    <source>
        <dbReference type="SAM" id="MobiDB-lite"/>
    </source>
</evidence>